<dbReference type="Pfam" id="PF00580">
    <property type="entry name" value="UvrD-helicase"/>
    <property type="match status" value="1"/>
</dbReference>
<keyword evidence="5 14" id="KW-0347">Helicase</keyword>
<evidence type="ECO:0000256" key="11">
    <source>
        <dbReference type="ARBA" id="ARBA00034617"/>
    </source>
</evidence>
<keyword evidence="6 19" id="KW-0269">Exonuclease</keyword>
<evidence type="ECO:0000313" key="19">
    <source>
        <dbReference type="EMBL" id="OLR56798.1"/>
    </source>
</evidence>
<evidence type="ECO:0000256" key="6">
    <source>
        <dbReference type="ARBA" id="ARBA00022839"/>
    </source>
</evidence>
<organism evidence="19 20">
    <name type="scientific">Hornefia porci</name>
    <dbReference type="NCBI Taxonomy" id="2652292"/>
    <lineage>
        <taxon>Bacteria</taxon>
        <taxon>Bacillati</taxon>
        <taxon>Bacillota</taxon>
        <taxon>Clostridia</taxon>
        <taxon>Peptostreptococcales</taxon>
        <taxon>Anaerovoracaceae</taxon>
        <taxon>Hornefia</taxon>
    </lineage>
</organism>
<evidence type="ECO:0000256" key="16">
    <source>
        <dbReference type="SAM" id="MobiDB-lite"/>
    </source>
</evidence>
<dbReference type="STRING" id="1261640.BHK98_12420"/>
<evidence type="ECO:0000313" key="20">
    <source>
        <dbReference type="Proteomes" id="UP000187404"/>
    </source>
</evidence>
<dbReference type="InterPro" id="IPR014017">
    <property type="entry name" value="DNA_helicase_UvrD-like_C"/>
</dbReference>
<evidence type="ECO:0000256" key="14">
    <source>
        <dbReference type="PROSITE-ProRule" id="PRU00560"/>
    </source>
</evidence>
<evidence type="ECO:0000256" key="2">
    <source>
        <dbReference type="ARBA" id="ARBA00022741"/>
    </source>
</evidence>
<dbReference type="SUPFAM" id="SSF52540">
    <property type="entry name" value="P-loop containing nucleoside triphosphate hydrolases"/>
    <property type="match status" value="1"/>
</dbReference>
<feature type="region of interest" description="Disordered" evidence="16">
    <location>
        <begin position="942"/>
        <end position="975"/>
    </location>
</feature>
<evidence type="ECO:0000259" key="18">
    <source>
        <dbReference type="PROSITE" id="PS51217"/>
    </source>
</evidence>
<dbReference type="EC" id="5.6.2.4" evidence="12"/>
<dbReference type="GO" id="GO:0000725">
    <property type="term" value="P:recombinational repair"/>
    <property type="evidence" value="ECO:0007669"/>
    <property type="project" value="TreeGrafter"/>
</dbReference>
<reference evidence="19 20" key="1">
    <citation type="journal article" date="2016" name="Appl. Environ. Microbiol.">
        <title>Function and Phylogeny of Bacterial Butyryl Coenzyme A:Acetate Transferases and Their Diversity in the Proximal Colon of Swine.</title>
        <authorList>
            <person name="Trachsel J."/>
            <person name="Bayles D.O."/>
            <person name="Looft T."/>
            <person name="Levine U.Y."/>
            <person name="Allen H.K."/>
        </authorList>
    </citation>
    <scope>NUCLEOTIDE SEQUENCE [LARGE SCALE GENOMIC DNA]</scope>
    <source>
        <strain evidence="19 20">68-3-10</strain>
    </source>
</reference>
<evidence type="ECO:0000256" key="5">
    <source>
        <dbReference type="ARBA" id="ARBA00022806"/>
    </source>
</evidence>
<evidence type="ECO:0000256" key="8">
    <source>
        <dbReference type="ARBA" id="ARBA00023125"/>
    </source>
</evidence>
<feature type="coiled-coil region" evidence="15">
    <location>
        <begin position="280"/>
        <end position="314"/>
    </location>
</feature>
<dbReference type="PANTHER" id="PTHR11070">
    <property type="entry name" value="UVRD / RECB / PCRA DNA HELICASE FAMILY MEMBER"/>
    <property type="match status" value="1"/>
</dbReference>
<dbReference type="InterPro" id="IPR014016">
    <property type="entry name" value="UvrD-like_ATP-bd"/>
</dbReference>
<protein>
    <recommendedName>
        <fullName evidence="12">DNA 3'-5' helicase</fullName>
        <ecNumber evidence="12">5.6.2.4</ecNumber>
    </recommendedName>
</protein>
<keyword evidence="10" id="KW-0413">Isomerase</keyword>
<keyword evidence="1" id="KW-0540">Nuclease</keyword>
<dbReference type="GO" id="GO:0016887">
    <property type="term" value="F:ATP hydrolysis activity"/>
    <property type="evidence" value="ECO:0007669"/>
    <property type="project" value="RHEA"/>
</dbReference>
<evidence type="ECO:0000256" key="13">
    <source>
        <dbReference type="ARBA" id="ARBA00048988"/>
    </source>
</evidence>
<dbReference type="GO" id="GO:0003677">
    <property type="term" value="F:DNA binding"/>
    <property type="evidence" value="ECO:0007669"/>
    <property type="project" value="UniProtKB-KW"/>
</dbReference>
<evidence type="ECO:0000256" key="3">
    <source>
        <dbReference type="ARBA" id="ARBA00022763"/>
    </source>
</evidence>
<feature type="binding site" evidence="14">
    <location>
        <begin position="23"/>
        <end position="30"/>
    </location>
    <ligand>
        <name>ATP</name>
        <dbReference type="ChEBI" id="CHEBI:30616"/>
    </ligand>
</feature>
<dbReference type="InterPro" id="IPR011335">
    <property type="entry name" value="Restrct_endonuc-II-like"/>
</dbReference>
<dbReference type="InterPro" id="IPR011604">
    <property type="entry name" value="PDDEXK-like_dom_sf"/>
</dbReference>
<keyword evidence="20" id="KW-1185">Reference proteome</keyword>
<dbReference type="GO" id="GO:0033202">
    <property type="term" value="C:DNA helicase complex"/>
    <property type="evidence" value="ECO:0007669"/>
    <property type="project" value="TreeGrafter"/>
</dbReference>
<dbReference type="InterPro" id="IPR014152">
    <property type="entry name" value="AddA"/>
</dbReference>
<dbReference type="OrthoDB" id="9810135at2"/>
<evidence type="ECO:0000256" key="4">
    <source>
        <dbReference type="ARBA" id="ARBA00022801"/>
    </source>
</evidence>
<evidence type="ECO:0000256" key="15">
    <source>
        <dbReference type="SAM" id="Coils"/>
    </source>
</evidence>
<evidence type="ECO:0000256" key="1">
    <source>
        <dbReference type="ARBA" id="ARBA00022722"/>
    </source>
</evidence>
<dbReference type="CDD" id="cd17932">
    <property type="entry name" value="DEXQc_UvrD"/>
    <property type="match status" value="2"/>
</dbReference>
<keyword evidence="3" id="KW-0227">DNA damage</keyword>
<sequence>MTDWTPQQKTTIDERDRNILVAAAAGSGKTAVLVERIRKMVTEENVSIDSMLIVTFTNAAAAEMREKIRRALKEKAATHPELRRQLELLPQASISTFHAFALEVIRRFFYQIDREPDFTICDEAQSAVIQEEALDELLEAAFDGAEKEFFEFLDWYGSERGNDAIRAMIQNLYRSLMALPDPFGTLEEKIRELSLSPEEYRQTKAMQFLNAVILKDMEEAEEATLAAQELLGQAGLERLADKFRPDTEAHETMRDMAEHGDYKGLREHLSGFRWTSIRAKKEEKADFDMLNDEFKAYKEKAKKARTRVADFLKEDVDSRIESVRRAVPVARTLQKLLKEYDRIFREKKAERKLLDFSDIEHDCLKILKNPETAAFYRDRFKYIFIDEYQDTSVLQETIIGMIRRENNLFMVGDIKQSIYKFRLAEPEIFQSKYDTYGKCRDGSSMKIDLNRNFRSKPSILSWINERFRSIMEGYDEDACLYPGLEADARYCFEPEVKLIDTSTREYLEDEAIADLKNNELEALEVCRLIEENLGREYCDSRTGEHKRLRYRDMVILMRSVSSNAAAYSEILRSRGVPVFVDDSDGYFDTMEINVFMNLLALIDNQYQDVPLISVLRSEIFEFSTDQLAEVRKRQPEGSYADAFRAVADGDDEFAARCGAVLQKLRRWKILSRAVPLTDLVWRLLLETGYYIAMGAMPNGTQRQANLRALCDRTERFEENGQSSLYGFMRYIDNVKRNRVSIGQVRLLGENDDVVRIMTIHKSKGLEFPMVIVSGMGKKLMYSRAGDKVLFHKDIGLGMYLEDPEHSLEQRSLPYDIIISKMRQEEYEEHIRVLYVALTRARDILYLTGTVRSEEDYEKGKAAGARGQTDYLSILDRMPRTEFIDCRKLTELRVQAEAPEGTKDDSAAGPALAERVEQKLSYRYPYPAARKLRSKYSVSTLNEEAHRPVAARSDADEDLYAGDGETEKPDRDREPETVLPVPKFLQEEQRLTAAEKGTVCHGIMERIDFLRAAEEGEEYIRNAIDGFVEAGIFLENEREAVPVSEIARFFRTGLGERAVAAARRGMLYREQPFDLMMERDGENIIVQGIIDCYFVEDGKIVLLDYKTNRVNPRVPFEEERKRISEMYREQLRIYARALEEGGGRSVGEAYLYLFSVGKVIGVSL</sequence>
<dbReference type="Gene3D" id="3.90.320.10">
    <property type="match status" value="1"/>
</dbReference>
<dbReference type="RefSeq" id="WP_075714707.1">
    <property type="nucleotide sequence ID" value="NZ_MJIE01000001.1"/>
</dbReference>
<keyword evidence="4 14" id="KW-0378">Hydrolase</keyword>
<keyword evidence="2 14" id="KW-0547">Nucleotide-binding</keyword>
<dbReference type="PROSITE" id="PS51217">
    <property type="entry name" value="UVRD_HELICASE_CTER"/>
    <property type="match status" value="1"/>
</dbReference>
<dbReference type="GO" id="GO:0004527">
    <property type="term" value="F:exonuclease activity"/>
    <property type="evidence" value="ECO:0007669"/>
    <property type="project" value="UniProtKB-KW"/>
</dbReference>
<comment type="catalytic activity">
    <reaction evidence="11">
        <text>Couples ATP hydrolysis with the unwinding of duplex DNA by translocating in the 3'-5' direction.</text>
        <dbReference type="EC" id="5.6.2.4"/>
    </reaction>
</comment>
<keyword evidence="15" id="KW-0175">Coiled coil</keyword>
<comment type="caution">
    <text evidence="19">The sequence shown here is derived from an EMBL/GenBank/DDBJ whole genome shotgun (WGS) entry which is preliminary data.</text>
</comment>
<dbReference type="InterPro" id="IPR027417">
    <property type="entry name" value="P-loop_NTPase"/>
</dbReference>
<dbReference type="PANTHER" id="PTHR11070:SF48">
    <property type="entry name" value="ATP-DEPENDENT HELICASE_NUCLEASE SUBUNIT A"/>
    <property type="match status" value="1"/>
</dbReference>
<dbReference type="GO" id="GO:0005829">
    <property type="term" value="C:cytosol"/>
    <property type="evidence" value="ECO:0007669"/>
    <property type="project" value="TreeGrafter"/>
</dbReference>
<dbReference type="InterPro" id="IPR000212">
    <property type="entry name" value="DNA_helicase_UvrD/REP"/>
</dbReference>
<dbReference type="Pfam" id="PF13361">
    <property type="entry name" value="UvrD_C"/>
    <property type="match status" value="1"/>
</dbReference>
<dbReference type="InterPro" id="IPR038726">
    <property type="entry name" value="PDDEXK_AddAB-type"/>
</dbReference>
<evidence type="ECO:0000259" key="17">
    <source>
        <dbReference type="PROSITE" id="PS51198"/>
    </source>
</evidence>
<dbReference type="Gene3D" id="3.40.50.300">
    <property type="entry name" value="P-loop containing nucleotide triphosphate hydrolases"/>
    <property type="match status" value="4"/>
</dbReference>
<dbReference type="GO" id="GO:0043138">
    <property type="term" value="F:3'-5' DNA helicase activity"/>
    <property type="evidence" value="ECO:0007669"/>
    <property type="project" value="UniProtKB-EC"/>
</dbReference>
<dbReference type="NCBIfam" id="TIGR02785">
    <property type="entry name" value="addA_Gpos"/>
    <property type="match status" value="1"/>
</dbReference>
<name>A0A1Q9JKQ4_9FIRM</name>
<evidence type="ECO:0000256" key="10">
    <source>
        <dbReference type="ARBA" id="ARBA00023235"/>
    </source>
</evidence>
<evidence type="ECO:0000256" key="7">
    <source>
        <dbReference type="ARBA" id="ARBA00022840"/>
    </source>
</evidence>
<accession>A0A1Q9JKQ4</accession>
<dbReference type="AlphaFoldDB" id="A0A1Q9JKQ4"/>
<dbReference type="SUPFAM" id="SSF52980">
    <property type="entry name" value="Restriction endonuclease-like"/>
    <property type="match status" value="1"/>
</dbReference>
<feature type="domain" description="UvrD-like helicase C-terminal" evidence="18">
    <location>
        <begin position="457"/>
        <end position="764"/>
    </location>
</feature>
<gene>
    <name evidence="19" type="ORF">BHK98_12420</name>
</gene>
<dbReference type="GO" id="GO:0005524">
    <property type="term" value="F:ATP binding"/>
    <property type="evidence" value="ECO:0007669"/>
    <property type="project" value="UniProtKB-UniRule"/>
</dbReference>
<evidence type="ECO:0000256" key="9">
    <source>
        <dbReference type="ARBA" id="ARBA00023204"/>
    </source>
</evidence>
<comment type="catalytic activity">
    <reaction evidence="13">
        <text>ATP + H2O = ADP + phosphate + H(+)</text>
        <dbReference type="Rhea" id="RHEA:13065"/>
        <dbReference type="ChEBI" id="CHEBI:15377"/>
        <dbReference type="ChEBI" id="CHEBI:15378"/>
        <dbReference type="ChEBI" id="CHEBI:30616"/>
        <dbReference type="ChEBI" id="CHEBI:43474"/>
        <dbReference type="ChEBI" id="CHEBI:456216"/>
        <dbReference type="EC" id="5.6.2.4"/>
    </reaction>
</comment>
<dbReference type="PROSITE" id="PS51198">
    <property type="entry name" value="UVRD_HELICASE_ATP_BIND"/>
    <property type="match status" value="1"/>
</dbReference>
<dbReference type="EMBL" id="MJIE01000001">
    <property type="protein sequence ID" value="OLR56798.1"/>
    <property type="molecule type" value="Genomic_DNA"/>
</dbReference>
<feature type="domain" description="UvrD-like helicase ATP-binding" evidence="17">
    <location>
        <begin position="2"/>
        <end position="456"/>
    </location>
</feature>
<keyword evidence="8" id="KW-0238">DNA-binding</keyword>
<dbReference type="Pfam" id="PF12705">
    <property type="entry name" value="PDDEXK_1"/>
    <property type="match status" value="1"/>
</dbReference>
<proteinExistence type="predicted"/>
<keyword evidence="9" id="KW-0234">DNA repair</keyword>
<dbReference type="GO" id="GO:0006302">
    <property type="term" value="P:double-strand break repair"/>
    <property type="evidence" value="ECO:0007669"/>
    <property type="project" value="InterPro"/>
</dbReference>
<keyword evidence="7 14" id="KW-0067">ATP-binding</keyword>
<feature type="compositionally biased region" description="Basic and acidic residues" evidence="16">
    <location>
        <begin position="964"/>
        <end position="975"/>
    </location>
</feature>
<evidence type="ECO:0000256" key="12">
    <source>
        <dbReference type="ARBA" id="ARBA00034808"/>
    </source>
</evidence>
<dbReference type="Gene3D" id="1.10.486.10">
    <property type="entry name" value="PCRA, domain 4"/>
    <property type="match status" value="1"/>
</dbReference>
<dbReference type="Proteomes" id="UP000187404">
    <property type="component" value="Unassembled WGS sequence"/>
</dbReference>